<evidence type="ECO:0000313" key="1">
    <source>
        <dbReference type="EMBL" id="KAG9218954.1"/>
    </source>
</evidence>
<dbReference type="Proteomes" id="UP000824881">
    <property type="component" value="Unassembled WGS sequence"/>
</dbReference>
<sequence>MKIVPGSSSTTPDFRFEFFCCFLHMKEEKDWHVELDICSSLPSMPDILGIVFPAPTSENNYITTSLLPENFVVDMAPMEEVHFDDVTLLLKALMPGHPLDTDPSTERAFSRALPKPAGQAPEHPAPQVYLPNLRQAVLVQRPVEIVEKKRDLALLRLGQIFRARSSIGLPIVTLKIGGDIELSADEKTVLGDGDTCVLQFLSEGAFATIFNGSFD</sequence>
<protein>
    <submittedName>
        <fullName evidence="1">Uncharacterized protein</fullName>
    </submittedName>
</protein>
<name>A0ACB7ILB2_PLECO</name>
<accession>A0ACB7ILB2</accession>
<keyword evidence="2" id="KW-1185">Reference proteome</keyword>
<comment type="caution">
    <text evidence="1">The sequence shown here is derived from an EMBL/GenBank/DDBJ whole genome shotgun (WGS) entry which is preliminary data.</text>
</comment>
<organism evidence="1 2">
    <name type="scientific">Pleurotus cornucopiae</name>
    <name type="common">Cornucopia mushroom</name>
    <dbReference type="NCBI Taxonomy" id="5321"/>
    <lineage>
        <taxon>Eukaryota</taxon>
        <taxon>Fungi</taxon>
        <taxon>Dikarya</taxon>
        <taxon>Basidiomycota</taxon>
        <taxon>Agaricomycotina</taxon>
        <taxon>Agaricomycetes</taxon>
        <taxon>Agaricomycetidae</taxon>
        <taxon>Agaricales</taxon>
        <taxon>Pleurotineae</taxon>
        <taxon>Pleurotaceae</taxon>
        <taxon>Pleurotus</taxon>
    </lineage>
</organism>
<reference evidence="1 2" key="1">
    <citation type="journal article" date="2021" name="Appl. Environ. Microbiol.">
        <title>Genetic linkage and physical mapping for an oyster mushroom Pleurotus cornucopiae and QTL analysis for the trait cap color.</title>
        <authorList>
            <person name="Zhang Y."/>
            <person name="Gao W."/>
            <person name="Sonnenberg A."/>
            <person name="Chen Q."/>
            <person name="Zhang J."/>
            <person name="Huang C."/>
        </authorList>
    </citation>
    <scope>NUCLEOTIDE SEQUENCE [LARGE SCALE GENOMIC DNA]</scope>
    <source>
        <strain evidence="1">CCMSSC00406</strain>
    </source>
</reference>
<dbReference type="EMBL" id="WQMT02000009">
    <property type="protein sequence ID" value="KAG9218954.1"/>
    <property type="molecule type" value="Genomic_DNA"/>
</dbReference>
<evidence type="ECO:0000313" key="2">
    <source>
        <dbReference type="Proteomes" id="UP000824881"/>
    </source>
</evidence>
<gene>
    <name evidence="1" type="ORF">CCMSSC00406_0001364</name>
</gene>
<proteinExistence type="predicted"/>